<gene>
    <name evidence="2" type="ORF">PROQFM164_S06g000372</name>
</gene>
<evidence type="ECO:0000313" key="3">
    <source>
        <dbReference type="Proteomes" id="UP000030686"/>
    </source>
</evidence>
<name>W6QLT6_PENRF</name>
<accession>W6QLT6</accession>
<feature type="region of interest" description="Disordered" evidence="1">
    <location>
        <begin position="1"/>
        <end position="35"/>
    </location>
</feature>
<reference evidence="2" key="1">
    <citation type="journal article" date="2014" name="Nat. Commun.">
        <title>Multiple recent horizontal transfers of a large genomic region in cheese making fungi.</title>
        <authorList>
            <person name="Cheeseman K."/>
            <person name="Ropars J."/>
            <person name="Renault P."/>
            <person name="Dupont J."/>
            <person name="Gouzy J."/>
            <person name="Branca A."/>
            <person name="Abraham A.L."/>
            <person name="Ceppi M."/>
            <person name="Conseiller E."/>
            <person name="Debuchy R."/>
            <person name="Malagnac F."/>
            <person name="Goarin A."/>
            <person name="Silar P."/>
            <person name="Lacoste S."/>
            <person name="Sallet E."/>
            <person name="Bensimon A."/>
            <person name="Giraud T."/>
            <person name="Brygoo Y."/>
        </authorList>
    </citation>
    <scope>NUCLEOTIDE SEQUENCE [LARGE SCALE GENOMIC DNA]</scope>
    <source>
        <strain evidence="2">FM164</strain>
    </source>
</reference>
<organism evidence="2 3">
    <name type="scientific">Penicillium roqueforti (strain FM164)</name>
    <dbReference type="NCBI Taxonomy" id="1365484"/>
    <lineage>
        <taxon>Eukaryota</taxon>
        <taxon>Fungi</taxon>
        <taxon>Dikarya</taxon>
        <taxon>Ascomycota</taxon>
        <taxon>Pezizomycotina</taxon>
        <taxon>Eurotiomycetes</taxon>
        <taxon>Eurotiomycetidae</taxon>
        <taxon>Eurotiales</taxon>
        <taxon>Aspergillaceae</taxon>
        <taxon>Penicillium</taxon>
    </lineage>
</organism>
<protein>
    <submittedName>
        <fullName evidence="2">Uncharacterized protein</fullName>
    </submittedName>
</protein>
<dbReference type="AlphaFoldDB" id="W6QLT6"/>
<keyword evidence="3" id="KW-1185">Reference proteome</keyword>
<sequence length="35" mass="3741">MPEGYNHAGTASIDGLRVYGRGPQSHSGRRCGCYS</sequence>
<evidence type="ECO:0000256" key="1">
    <source>
        <dbReference type="SAM" id="MobiDB-lite"/>
    </source>
</evidence>
<dbReference type="EMBL" id="HG792020">
    <property type="protein sequence ID" value="CDM37410.1"/>
    <property type="molecule type" value="Genomic_DNA"/>
</dbReference>
<proteinExistence type="predicted"/>
<dbReference type="Proteomes" id="UP000030686">
    <property type="component" value="Unassembled WGS sequence"/>
</dbReference>
<evidence type="ECO:0000313" key="2">
    <source>
        <dbReference type="EMBL" id="CDM37410.1"/>
    </source>
</evidence>